<feature type="transmembrane region" description="Helical" evidence="6">
    <location>
        <begin position="470"/>
        <end position="490"/>
    </location>
</feature>
<evidence type="ECO:0000256" key="1">
    <source>
        <dbReference type="ARBA" id="ARBA00004651"/>
    </source>
</evidence>
<evidence type="ECO:0000256" key="2">
    <source>
        <dbReference type="ARBA" id="ARBA00022475"/>
    </source>
</evidence>
<feature type="transmembrane region" description="Helical" evidence="6">
    <location>
        <begin position="347"/>
        <end position="380"/>
    </location>
</feature>
<comment type="subcellular location">
    <subcellularLocation>
        <location evidence="1">Cell membrane</location>
        <topology evidence="1">Multi-pass membrane protein</topology>
    </subcellularLocation>
</comment>
<dbReference type="InterPro" id="IPR050367">
    <property type="entry name" value="APC_superfamily"/>
</dbReference>
<feature type="transmembrane region" description="Helical" evidence="6">
    <location>
        <begin position="235"/>
        <end position="256"/>
    </location>
</feature>
<dbReference type="PIRSF" id="PIRSF006060">
    <property type="entry name" value="AA_transporter"/>
    <property type="match status" value="1"/>
</dbReference>
<feature type="transmembrane region" description="Helical" evidence="6">
    <location>
        <begin position="21"/>
        <end position="41"/>
    </location>
</feature>
<evidence type="ECO:0000313" key="8">
    <source>
        <dbReference type="Proteomes" id="UP000318834"/>
    </source>
</evidence>
<evidence type="ECO:0000313" key="7">
    <source>
        <dbReference type="EMBL" id="TMI72538.1"/>
    </source>
</evidence>
<keyword evidence="5 6" id="KW-0472">Membrane</keyword>
<dbReference type="InterPro" id="IPR002293">
    <property type="entry name" value="AA/rel_permease1"/>
</dbReference>
<feature type="transmembrane region" description="Helical" evidence="6">
    <location>
        <begin position="91"/>
        <end position="113"/>
    </location>
</feature>
<feature type="transmembrane region" description="Helical" evidence="6">
    <location>
        <begin position="431"/>
        <end position="449"/>
    </location>
</feature>
<dbReference type="AlphaFoldDB" id="A0A537IMF9"/>
<gene>
    <name evidence="7" type="ORF">E6H05_11065</name>
</gene>
<sequence length="541" mass="59983">MSEATGYFVRRATGLVRAWSAFDAFIYAFFSVNFVTLGMYIMSFGPFVPQGHLLPAAIITGIFVTFLVVVYGGLIATMPRAGGDYVWQSRILGGGIAFVLAVTGWWFILWHWVPIYGNILSVQFFAPILATAGRGDLAQWFSTPAGIFVSSLVVVAFVAYYIAIGMERYAKIQKFCFWGGIVALGIVLLLLLIGTQGQFQQAFNREAARLFGASGDAYTQTIEASRKYGFTPPPFTAMPLGPSILLIPMVVFYLLWPNWGATLYGEVRGASDYRRVFKGMFWGLWITVALSVLFFLLVAKTMGWEFYQAANSNYWATIYTPDTAPKLAVPLWPYPALLAGWLVDSRVFQVILLAFMSLWFWGWSGTVFLSSTRVIFAAAFDRVLPEWAAQVSPRNHVPTGALLLMVVPSIVVSALYSYYPGFATYTLDATLVIAVTYVGSVVAATILPWRRPRLYQSSPVARYKVGGVPLLTLAGGVTLAFLAFNLWKWVTDDTYGVNNRQSAIYMLILYALALVIYLIARVVRARQGIDLAKIHAEIPVE</sequence>
<keyword evidence="2" id="KW-1003">Cell membrane</keyword>
<feature type="transmembrane region" description="Helical" evidence="6">
    <location>
        <begin position="502"/>
        <end position="523"/>
    </location>
</feature>
<evidence type="ECO:0000256" key="3">
    <source>
        <dbReference type="ARBA" id="ARBA00022692"/>
    </source>
</evidence>
<dbReference type="Gene3D" id="1.20.1740.10">
    <property type="entry name" value="Amino acid/polyamine transporter I"/>
    <property type="match status" value="1"/>
</dbReference>
<evidence type="ECO:0000256" key="5">
    <source>
        <dbReference type="ARBA" id="ARBA00023136"/>
    </source>
</evidence>
<organism evidence="7 8">
    <name type="scientific">Candidatus Segetimicrobium genomatis</name>
    <dbReference type="NCBI Taxonomy" id="2569760"/>
    <lineage>
        <taxon>Bacteria</taxon>
        <taxon>Bacillati</taxon>
        <taxon>Candidatus Sysuimicrobiota</taxon>
        <taxon>Candidatus Sysuimicrobiia</taxon>
        <taxon>Candidatus Sysuimicrobiales</taxon>
        <taxon>Candidatus Segetimicrobiaceae</taxon>
        <taxon>Candidatus Segetimicrobium</taxon>
    </lineage>
</organism>
<reference evidence="7 8" key="1">
    <citation type="journal article" date="2019" name="Nat. Microbiol.">
        <title>Mediterranean grassland soil C-N compound turnover is dependent on rainfall and depth, and is mediated by genomically divergent microorganisms.</title>
        <authorList>
            <person name="Diamond S."/>
            <person name="Andeer P.F."/>
            <person name="Li Z."/>
            <person name="Crits-Christoph A."/>
            <person name="Burstein D."/>
            <person name="Anantharaman K."/>
            <person name="Lane K.R."/>
            <person name="Thomas B.C."/>
            <person name="Pan C."/>
            <person name="Northen T.R."/>
            <person name="Banfield J.F."/>
        </authorList>
    </citation>
    <scope>NUCLEOTIDE SEQUENCE [LARGE SCALE GENOMIC DNA]</scope>
    <source>
        <strain evidence="7">NP_8</strain>
    </source>
</reference>
<feature type="transmembrane region" description="Helical" evidence="6">
    <location>
        <begin position="53"/>
        <end position="79"/>
    </location>
</feature>
<accession>A0A537IMF9</accession>
<feature type="transmembrane region" description="Helical" evidence="6">
    <location>
        <begin position="276"/>
        <end position="298"/>
    </location>
</feature>
<feature type="transmembrane region" description="Helical" evidence="6">
    <location>
        <begin position="145"/>
        <end position="163"/>
    </location>
</feature>
<evidence type="ECO:0000256" key="4">
    <source>
        <dbReference type="ARBA" id="ARBA00022989"/>
    </source>
</evidence>
<proteinExistence type="predicted"/>
<feature type="transmembrane region" description="Helical" evidence="6">
    <location>
        <begin position="401"/>
        <end position="419"/>
    </location>
</feature>
<dbReference type="Pfam" id="PF13520">
    <property type="entry name" value="AA_permease_2"/>
    <property type="match status" value="1"/>
</dbReference>
<dbReference type="Proteomes" id="UP000318834">
    <property type="component" value="Unassembled WGS sequence"/>
</dbReference>
<comment type="caution">
    <text evidence="7">The sequence shown here is derived from an EMBL/GenBank/DDBJ whole genome shotgun (WGS) entry which is preliminary data.</text>
</comment>
<keyword evidence="4 6" id="KW-1133">Transmembrane helix</keyword>
<name>A0A537IMF9_9BACT</name>
<feature type="transmembrane region" description="Helical" evidence="6">
    <location>
        <begin position="175"/>
        <end position="194"/>
    </location>
</feature>
<protein>
    <submittedName>
        <fullName evidence="7">APC family permease</fullName>
    </submittedName>
</protein>
<keyword evidence="3 6" id="KW-0812">Transmembrane</keyword>
<evidence type="ECO:0000256" key="6">
    <source>
        <dbReference type="SAM" id="Phobius"/>
    </source>
</evidence>
<dbReference type="GO" id="GO:0022857">
    <property type="term" value="F:transmembrane transporter activity"/>
    <property type="evidence" value="ECO:0007669"/>
    <property type="project" value="InterPro"/>
</dbReference>
<dbReference type="PANTHER" id="PTHR42770">
    <property type="entry name" value="AMINO ACID TRANSPORTER-RELATED"/>
    <property type="match status" value="1"/>
</dbReference>
<dbReference type="GO" id="GO:0005886">
    <property type="term" value="C:plasma membrane"/>
    <property type="evidence" value="ECO:0007669"/>
    <property type="project" value="UniProtKB-SubCell"/>
</dbReference>
<dbReference type="PANTHER" id="PTHR42770:SF7">
    <property type="entry name" value="MEMBRANE PROTEIN"/>
    <property type="match status" value="1"/>
</dbReference>
<dbReference type="EMBL" id="VBAP01000086">
    <property type="protein sequence ID" value="TMI72538.1"/>
    <property type="molecule type" value="Genomic_DNA"/>
</dbReference>